<proteinExistence type="predicted"/>
<dbReference type="InParanoid" id="A0A2K1IYH9"/>
<gene>
    <name evidence="1" type="ORF">PHYPA_024150</name>
</gene>
<dbReference type="EnsemblPlants" id="Pp3c19_15076V3.1">
    <property type="protein sequence ID" value="PAC:32938422.CDS.1"/>
    <property type="gene ID" value="Pp3c19_15076"/>
</dbReference>
<dbReference type="Gramene" id="Pp3c19_15076V3.1">
    <property type="protein sequence ID" value="PAC:32938422.CDS.1"/>
    <property type="gene ID" value="Pp3c19_15076"/>
</dbReference>
<dbReference type="Proteomes" id="UP000006727">
    <property type="component" value="Chromosome 19"/>
</dbReference>
<name>A0A2K1IYH9_PHYPA</name>
<keyword evidence="3" id="KW-1185">Reference proteome</keyword>
<reference evidence="1 3" key="2">
    <citation type="journal article" date="2018" name="Plant J.">
        <title>The Physcomitrella patens chromosome-scale assembly reveals moss genome structure and evolution.</title>
        <authorList>
            <person name="Lang D."/>
            <person name="Ullrich K.K."/>
            <person name="Murat F."/>
            <person name="Fuchs J."/>
            <person name="Jenkins J."/>
            <person name="Haas F.B."/>
            <person name="Piednoel M."/>
            <person name="Gundlach H."/>
            <person name="Van Bel M."/>
            <person name="Meyberg R."/>
            <person name="Vives C."/>
            <person name="Morata J."/>
            <person name="Symeonidi A."/>
            <person name="Hiss M."/>
            <person name="Muchero W."/>
            <person name="Kamisugi Y."/>
            <person name="Saleh O."/>
            <person name="Blanc G."/>
            <person name="Decker E.L."/>
            <person name="van Gessel N."/>
            <person name="Grimwood J."/>
            <person name="Hayes R.D."/>
            <person name="Graham S.W."/>
            <person name="Gunter L.E."/>
            <person name="McDaniel S.F."/>
            <person name="Hoernstein S.N.W."/>
            <person name="Larsson A."/>
            <person name="Li F.W."/>
            <person name="Perroud P.F."/>
            <person name="Phillips J."/>
            <person name="Ranjan P."/>
            <person name="Rokshar D.S."/>
            <person name="Rothfels C.J."/>
            <person name="Schneider L."/>
            <person name="Shu S."/>
            <person name="Stevenson D.W."/>
            <person name="Thummler F."/>
            <person name="Tillich M."/>
            <person name="Villarreal Aguilar J.C."/>
            <person name="Widiez T."/>
            <person name="Wong G.K."/>
            <person name="Wymore A."/>
            <person name="Zhang Y."/>
            <person name="Zimmer A.D."/>
            <person name="Quatrano R.S."/>
            <person name="Mayer K.F.X."/>
            <person name="Goodstein D."/>
            <person name="Casacuberta J.M."/>
            <person name="Vandepoele K."/>
            <person name="Reski R."/>
            <person name="Cuming A.C."/>
            <person name="Tuskan G.A."/>
            <person name="Maumus F."/>
            <person name="Salse J."/>
            <person name="Schmutz J."/>
            <person name="Rensing S.A."/>
        </authorList>
    </citation>
    <scope>NUCLEOTIDE SEQUENCE [LARGE SCALE GENOMIC DNA]</scope>
    <source>
        <strain evidence="2 3">cv. Gransden 2004</strain>
    </source>
</reference>
<reference evidence="2" key="3">
    <citation type="submission" date="2020-12" db="UniProtKB">
        <authorList>
            <consortium name="EnsemblPlants"/>
        </authorList>
    </citation>
    <scope>IDENTIFICATION</scope>
</reference>
<evidence type="ECO:0000313" key="1">
    <source>
        <dbReference type="EMBL" id="PNR34333.1"/>
    </source>
</evidence>
<dbReference type="AlphaFoldDB" id="A0A2K1IYH9"/>
<reference evidence="1 3" key="1">
    <citation type="journal article" date="2008" name="Science">
        <title>The Physcomitrella genome reveals evolutionary insights into the conquest of land by plants.</title>
        <authorList>
            <person name="Rensing S."/>
            <person name="Lang D."/>
            <person name="Zimmer A."/>
            <person name="Terry A."/>
            <person name="Salamov A."/>
            <person name="Shapiro H."/>
            <person name="Nishiyama T."/>
            <person name="Perroud P.-F."/>
            <person name="Lindquist E."/>
            <person name="Kamisugi Y."/>
            <person name="Tanahashi T."/>
            <person name="Sakakibara K."/>
            <person name="Fujita T."/>
            <person name="Oishi K."/>
            <person name="Shin-I T."/>
            <person name="Kuroki Y."/>
            <person name="Toyoda A."/>
            <person name="Suzuki Y."/>
            <person name="Hashimoto A."/>
            <person name="Yamaguchi K."/>
            <person name="Sugano A."/>
            <person name="Kohara Y."/>
            <person name="Fujiyama A."/>
            <person name="Anterola A."/>
            <person name="Aoki S."/>
            <person name="Ashton N."/>
            <person name="Barbazuk W.B."/>
            <person name="Barker E."/>
            <person name="Bennetzen J."/>
            <person name="Bezanilla M."/>
            <person name="Blankenship R."/>
            <person name="Cho S.H."/>
            <person name="Dutcher S."/>
            <person name="Estelle M."/>
            <person name="Fawcett J.A."/>
            <person name="Gundlach H."/>
            <person name="Hanada K."/>
            <person name="Heyl A."/>
            <person name="Hicks K.A."/>
            <person name="Hugh J."/>
            <person name="Lohr M."/>
            <person name="Mayer K."/>
            <person name="Melkozernov A."/>
            <person name="Murata T."/>
            <person name="Nelson D."/>
            <person name="Pils B."/>
            <person name="Prigge M."/>
            <person name="Reiss B."/>
            <person name="Renner T."/>
            <person name="Rombauts S."/>
            <person name="Rushton P."/>
            <person name="Sanderfoot A."/>
            <person name="Schween G."/>
            <person name="Shiu S.-H."/>
            <person name="Stueber K."/>
            <person name="Theodoulou F.L."/>
            <person name="Tu H."/>
            <person name="Van de Peer Y."/>
            <person name="Verrier P.J."/>
            <person name="Waters E."/>
            <person name="Wood A."/>
            <person name="Yang L."/>
            <person name="Cove D."/>
            <person name="Cuming A."/>
            <person name="Hasebe M."/>
            <person name="Lucas S."/>
            <person name="Mishler D.B."/>
            <person name="Reski R."/>
            <person name="Grigoriev I."/>
            <person name="Quatrano R.S."/>
            <person name="Boore J.L."/>
        </authorList>
    </citation>
    <scope>NUCLEOTIDE SEQUENCE [LARGE SCALE GENOMIC DNA]</scope>
    <source>
        <strain evidence="2 3">cv. Gransden 2004</strain>
    </source>
</reference>
<evidence type="ECO:0000313" key="3">
    <source>
        <dbReference type="Proteomes" id="UP000006727"/>
    </source>
</evidence>
<organism evidence="1">
    <name type="scientific">Physcomitrium patens</name>
    <name type="common">Spreading-leaved earth moss</name>
    <name type="synonym">Physcomitrella patens</name>
    <dbReference type="NCBI Taxonomy" id="3218"/>
    <lineage>
        <taxon>Eukaryota</taxon>
        <taxon>Viridiplantae</taxon>
        <taxon>Streptophyta</taxon>
        <taxon>Embryophyta</taxon>
        <taxon>Bryophyta</taxon>
        <taxon>Bryophytina</taxon>
        <taxon>Bryopsida</taxon>
        <taxon>Funariidae</taxon>
        <taxon>Funariales</taxon>
        <taxon>Funariaceae</taxon>
        <taxon>Physcomitrium</taxon>
    </lineage>
</organism>
<accession>A0A2K1IYH9</accession>
<sequence>MSLPSPLPSAWKLSLGPYAPSQSTPTPSQTETPFPTPLNFFLLVASSSLSNSLHLLPAFTHSRHTQSNTRTIPQQTWLATAILAPSLLRRLLLRPGLMQLMAREREIRLERVLWGKSKSSSLTSSLSRALIGAHPFGPERER</sequence>
<dbReference type="EMBL" id="ABEU02000019">
    <property type="protein sequence ID" value="PNR34333.1"/>
    <property type="molecule type" value="Genomic_DNA"/>
</dbReference>
<protein>
    <submittedName>
        <fullName evidence="1 2">Uncharacterized protein</fullName>
    </submittedName>
</protein>
<evidence type="ECO:0000313" key="2">
    <source>
        <dbReference type="EnsemblPlants" id="PAC:32938422.CDS.1"/>
    </source>
</evidence>